<evidence type="ECO:0000313" key="2">
    <source>
        <dbReference type="EMBL" id="RCI02572.1"/>
    </source>
</evidence>
<organism evidence="2 3">
    <name type="scientific">Rhizopus stolonifer</name>
    <name type="common">Rhizopus nigricans</name>
    <dbReference type="NCBI Taxonomy" id="4846"/>
    <lineage>
        <taxon>Eukaryota</taxon>
        <taxon>Fungi</taxon>
        <taxon>Fungi incertae sedis</taxon>
        <taxon>Mucoromycota</taxon>
        <taxon>Mucoromycotina</taxon>
        <taxon>Mucoromycetes</taxon>
        <taxon>Mucorales</taxon>
        <taxon>Mucorineae</taxon>
        <taxon>Rhizopodaceae</taxon>
        <taxon>Rhizopus</taxon>
    </lineage>
</organism>
<protein>
    <submittedName>
        <fullName evidence="2">Uncharacterized protein</fullName>
    </submittedName>
</protein>
<comment type="caution">
    <text evidence="2">The sequence shown here is derived from an EMBL/GenBank/DDBJ whole genome shotgun (WGS) entry which is preliminary data.</text>
</comment>
<keyword evidence="1" id="KW-0732">Signal</keyword>
<dbReference type="Proteomes" id="UP000253551">
    <property type="component" value="Unassembled WGS sequence"/>
</dbReference>
<proteinExistence type="predicted"/>
<dbReference type="OrthoDB" id="2278190at2759"/>
<evidence type="ECO:0000313" key="3">
    <source>
        <dbReference type="Proteomes" id="UP000253551"/>
    </source>
</evidence>
<accession>A0A367KL56</accession>
<dbReference type="EMBL" id="PJQM01001341">
    <property type="protein sequence ID" value="RCI02572.1"/>
    <property type="molecule type" value="Genomic_DNA"/>
</dbReference>
<reference evidence="2 3" key="1">
    <citation type="journal article" date="2018" name="G3 (Bethesda)">
        <title>Phylogenetic and Phylogenomic Definition of Rhizopus Species.</title>
        <authorList>
            <person name="Gryganskyi A.P."/>
            <person name="Golan J."/>
            <person name="Dolatabadi S."/>
            <person name="Mondo S."/>
            <person name="Robb S."/>
            <person name="Idnurm A."/>
            <person name="Muszewska A."/>
            <person name="Steczkiewicz K."/>
            <person name="Masonjones S."/>
            <person name="Liao H.L."/>
            <person name="Gajdeczka M.T."/>
            <person name="Anike F."/>
            <person name="Vuek A."/>
            <person name="Anishchenko I.M."/>
            <person name="Voigt K."/>
            <person name="de Hoog G.S."/>
            <person name="Smith M.E."/>
            <person name="Heitman J."/>
            <person name="Vilgalys R."/>
            <person name="Stajich J.E."/>
        </authorList>
    </citation>
    <scope>NUCLEOTIDE SEQUENCE [LARGE SCALE GENOMIC DNA]</scope>
    <source>
        <strain evidence="2 3">LSU 92-RS-03</strain>
    </source>
</reference>
<sequence length="273" mass="29348">MKFISSALLAISAVSAAVLTPRQDASQDQSQVLSQYPQGTDIGVVNGTWFVTGATQDVWNAFQFLNHTMNIDVGCVQVNATTTSNTTFDGLVSAFLTHTNSNIGINASVAGSFMLKAPDSNTNTSDHTYLWDAYGSQIFVNKVSWENFTSNGQSNSNASDAGSAVIPGSQPFEATVYSKLIDSNAQPGSNDSTNFDTVFLWSNDMKFLSTNNQKRADKVYGIILSKTSSIGQDTFNKTVALLPNAIAANNISIVQIEDTCHTGDNNNNQQQQQ</sequence>
<evidence type="ECO:0000256" key="1">
    <source>
        <dbReference type="SAM" id="SignalP"/>
    </source>
</evidence>
<keyword evidence="3" id="KW-1185">Reference proteome</keyword>
<dbReference type="AlphaFoldDB" id="A0A367KL56"/>
<feature type="signal peptide" evidence="1">
    <location>
        <begin position="1"/>
        <end position="16"/>
    </location>
</feature>
<name>A0A367KL56_RHIST</name>
<feature type="chain" id="PRO_5016562069" evidence="1">
    <location>
        <begin position="17"/>
        <end position="273"/>
    </location>
</feature>
<gene>
    <name evidence="2" type="ORF">CU098_007875</name>
</gene>